<dbReference type="Gene3D" id="2.30.30.240">
    <property type="entry name" value="PRC-barrel domain"/>
    <property type="match status" value="1"/>
</dbReference>
<keyword evidence="3 5" id="KW-0698">rRNA processing</keyword>
<name>A0AAE6QBF1_EHRRU</name>
<feature type="domain" description="RimM N-terminal" evidence="6">
    <location>
        <begin position="8"/>
        <end position="85"/>
    </location>
</feature>
<dbReference type="GO" id="GO:0043022">
    <property type="term" value="F:ribosome binding"/>
    <property type="evidence" value="ECO:0007669"/>
    <property type="project" value="InterPro"/>
</dbReference>
<sequence>MNNDFICLGIITSPHGIKGHVKIKTFTENPENFTSYGELTDGITTYNINTIQVTSKNTVIAKIKDITSRTQADLLRNKKLFIEKTKLPDLIENEFYYNDLVGLQVLLEDNNIFGSIKKIHNFGSCDIIEILLYKSKKSTMLPFTKNIFTHVNTKERYVVLKLPEIIGNNSGI</sequence>
<evidence type="ECO:0000259" key="7">
    <source>
        <dbReference type="Pfam" id="PF24986"/>
    </source>
</evidence>
<dbReference type="PANTHER" id="PTHR33692">
    <property type="entry name" value="RIBOSOME MATURATION FACTOR RIMM"/>
    <property type="match status" value="1"/>
</dbReference>
<dbReference type="RefSeq" id="WP_158407067.1">
    <property type="nucleotide sequence ID" value="NZ_CP033454.1"/>
</dbReference>
<keyword evidence="4 5" id="KW-0143">Chaperone</keyword>
<dbReference type="Pfam" id="PF01782">
    <property type="entry name" value="RimM"/>
    <property type="match status" value="1"/>
</dbReference>
<comment type="similarity">
    <text evidence="5">Belongs to the RimM family.</text>
</comment>
<dbReference type="Proteomes" id="UP000422822">
    <property type="component" value="Chromosome"/>
</dbReference>
<evidence type="ECO:0000259" key="6">
    <source>
        <dbReference type="Pfam" id="PF01782"/>
    </source>
</evidence>
<evidence type="ECO:0000256" key="3">
    <source>
        <dbReference type="ARBA" id="ARBA00022552"/>
    </source>
</evidence>
<gene>
    <name evidence="5 8" type="primary">rimM</name>
    <name evidence="8" type="ORF">EDL80_04950</name>
</gene>
<dbReference type="InterPro" id="IPR011033">
    <property type="entry name" value="PRC_barrel-like_sf"/>
</dbReference>
<keyword evidence="2 5" id="KW-0690">Ribosome biogenesis</keyword>
<dbReference type="GO" id="GO:0005737">
    <property type="term" value="C:cytoplasm"/>
    <property type="evidence" value="ECO:0007669"/>
    <property type="project" value="UniProtKB-SubCell"/>
</dbReference>
<dbReference type="InterPro" id="IPR036976">
    <property type="entry name" value="RimM_N_sf"/>
</dbReference>
<proteinExistence type="inferred from homology"/>
<dbReference type="Gene3D" id="2.40.30.60">
    <property type="entry name" value="RimM"/>
    <property type="match status" value="1"/>
</dbReference>
<dbReference type="AlphaFoldDB" id="A0AAE6QBF1"/>
<comment type="subunit">
    <text evidence="5">Binds ribosomal protein uS19.</text>
</comment>
<dbReference type="GO" id="GO:0005840">
    <property type="term" value="C:ribosome"/>
    <property type="evidence" value="ECO:0007669"/>
    <property type="project" value="InterPro"/>
</dbReference>
<dbReference type="InterPro" id="IPR002676">
    <property type="entry name" value="RimM_N"/>
</dbReference>
<dbReference type="PANTHER" id="PTHR33692:SF1">
    <property type="entry name" value="RIBOSOME MATURATION FACTOR RIMM"/>
    <property type="match status" value="1"/>
</dbReference>
<comment type="subcellular location">
    <subcellularLocation>
        <location evidence="5">Cytoplasm</location>
    </subcellularLocation>
</comment>
<dbReference type="InterPro" id="IPR011961">
    <property type="entry name" value="RimM"/>
</dbReference>
<evidence type="ECO:0000256" key="4">
    <source>
        <dbReference type="ARBA" id="ARBA00023186"/>
    </source>
</evidence>
<comment type="function">
    <text evidence="5">An accessory protein needed during the final step in the assembly of 30S ribosomal subunit, possibly for assembly of the head region. Essential for efficient processing of 16S rRNA. May be needed both before and after RbfA during the maturation of 16S rRNA. It has affinity for free ribosomal 30S subunits but not for 70S ribosomes.</text>
</comment>
<dbReference type="InterPro" id="IPR056792">
    <property type="entry name" value="PRC_RimM"/>
</dbReference>
<protein>
    <recommendedName>
        <fullName evidence="5">Ribosome maturation factor RimM</fullName>
    </recommendedName>
</protein>
<organism evidence="8 9">
    <name type="scientific">Ehrlichia ruminantium</name>
    <name type="common">heartwater rickettsia</name>
    <name type="synonym">Cowdria ruminantium</name>
    <dbReference type="NCBI Taxonomy" id="779"/>
    <lineage>
        <taxon>Bacteria</taxon>
        <taxon>Pseudomonadati</taxon>
        <taxon>Pseudomonadota</taxon>
        <taxon>Alphaproteobacteria</taxon>
        <taxon>Rickettsiales</taxon>
        <taxon>Anaplasmataceae</taxon>
        <taxon>Ehrlichia</taxon>
    </lineage>
</organism>
<dbReference type="Pfam" id="PF24986">
    <property type="entry name" value="PRC_RimM"/>
    <property type="match status" value="1"/>
</dbReference>
<accession>A0AAE6QBF1</accession>
<dbReference type="SUPFAM" id="SSF50346">
    <property type="entry name" value="PRC-barrel domain"/>
    <property type="match status" value="1"/>
</dbReference>
<dbReference type="EMBL" id="CP033455">
    <property type="protein sequence ID" value="QGR03873.1"/>
    <property type="molecule type" value="Genomic_DNA"/>
</dbReference>
<dbReference type="InterPro" id="IPR009000">
    <property type="entry name" value="Transl_B-barrel_sf"/>
</dbReference>
<dbReference type="NCBIfam" id="TIGR02273">
    <property type="entry name" value="16S_RimM"/>
    <property type="match status" value="1"/>
</dbReference>
<dbReference type="SUPFAM" id="SSF50447">
    <property type="entry name" value="Translation proteins"/>
    <property type="match status" value="1"/>
</dbReference>
<keyword evidence="1 5" id="KW-0963">Cytoplasm</keyword>
<evidence type="ECO:0000313" key="8">
    <source>
        <dbReference type="EMBL" id="QGR03873.1"/>
    </source>
</evidence>
<evidence type="ECO:0000313" key="9">
    <source>
        <dbReference type="Proteomes" id="UP000422822"/>
    </source>
</evidence>
<dbReference type="NCBIfam" id="NF011186">
    <property type="entry name" value="PRK14592.1"/>
    <property type="match status" value="1"/>
</dbReference>
<keyword evidence="9" id="KW-1185">Reference proteome</keyword>
<dbReference type="GO" id="GO:0006364">
    <property type="term" value="P:rRNA processing"/>
    <property type="evidence" value="ECO:0007669"/>
    <property type="project" value="UniProtKB-UniRule"/>
</dbReference>
<evidence type="ECO:0000256" key="2">
    <source>
        <dbReference type="ARBA" id="ARBA00022517"/>
    </source>
</evidence>
<evidence type="ECO:0000256" key="1">
    <source>
        <dbReference type="ARBA" id="ARBA00022490"/>
    </source>
</evidence>
<comment type="domain">
    <text evidence="5">The PRC barrel domain binds ribosomal protein uS19.</text>
</comment>
<dbReference type="GO" id="GO:0042274">
    <property type="term" value="P:ribosomal small subunit biogenesis"/>
    <property type="evidence" value="ECO:0007669"/>
    <property type="project" value="UniProtKB-UniRule"/>
</dbReference>
<reference evidence="8 9" key="1">
    <citation type="submission" date="2018-10" db="EMBL/GenBank/DDBJ databases">
        <title>Propagation and draft genome sequences of three atypical Erhlichia ruminantium isolates.</title>
        <authorList>
            <person name="Liebenberg J."/>
            <person name="Steyn H."/>
            <person name="Josemans A."/>
            <person name="Zweygarth E."/>
        </authorList>
    </citation>
    <scope>NUCLEOTIDE SEQUENCE [LARGE SCALE GENOMIC DNA]</scope>
    <source>
        <strain evidence="8 9">Omatjenne</strain>
    </source>
</reference>
<evidence type="ECO:0000256" key="5">
    <source>
        <dbReference type="HAMAP-Rule" id="MF_00014"/>
    </source>
</evidence>
<dbReference type="HAMAP" id="MF_00014">
    <property type="entry name" value="Ribosome_mat_RimM"/>
    <property type="match status" value="1"/>
</dbReference>
<feature type="domain" description="Ribosome maturation factor RimM PRC barrel" evidence="7">
    <location>
        <begin position="98"/>
        <end position="165"/>
    </location>
</feature>